<accession>A0A0A9YGF8</accession>
<dbReference type="AlphaFoldDB" id="A0A0A9YGF8"/>
<feature type="region of interest" description="Disordered" evidence="1">
    <location>
        <begin position="148"/>
        <end position="168"/>
    </location>
</feature>
<protein>
    <submittedName>
        <fullName evidence="2">Uncharacterized protein</fullName>
    </submittedName>
</protein>
<feature type="non-terminal residue" evidence="2">
    <location>
        <position position="168"/>
    </location>
</feature>
<evidence type="ECO:0000313" key="2">
    <source>
        <dbReference type="EMBL" id="JAG32127.1"/>
    </source>
</evidence>
<name>A0A0A9YGF8_LYGHE</name>
<proteinExistence type="predicted"/>
<feature type="non-terminal residue" evidence="2">
    <location>
        <position position="1"/>
    </location>
</feature>
<reference evidence="2" key="1">
    <citation type="journal article" date="2014" name="PLoS ONE">
        <title>Transcriptome-Based Identification of ABC Transporters in the Western Tarnished Plant Bug Lygus hesperus.</title>
        <authorList>
            <person name="Hull J.J."/>
            <person name="Chaney K."/>
            <person name="Geib S.M."/>
            <person name="Fabrick J.A."/>
            <person name="Brent C.S."/>
            <person name="Walsh D."/>
            <person name="Lavine L.C."/>
        </authorList>
    </citation>
    <scope>NUCLEOTIDE SEQUENCE</scope>
</reference>
<gene>
    <name evidence="2" type="ORF">CM83_1493</name>
</gene>
<sequence length="168" mass="17437">PPAALSTSVVPVPHHPPSSHPPLRATFVATPHPGCTHSRNRPSGILPAPASARAHTQPPRLCTANTTLWCRSLCTPVARPLPNSFHGSTSSTVSNPVMATMASPPSIGCSVSNSTSPLSCPGPLRLPGYLLAHLGTVGLLVLRPPSSTVSTCDPATPTSNNRQYNNHQ</sequence>
<dbReference type="EMBL" id="GBHO01011477">
    <property type="protein sequence ID" value="JAG32127.1"/>
    <property type="molecule type" value="Transcribed_RNA"/>
</dbReference>
<organism evidence="2">
    <name type="scientific">Lygus hesperus</name>
    <name type="common">Western plant bug</name>
    <dbReference type="NCBI Taxonomy" id="30085"/>
    <lineage>
        <taxon>Eukaryota</taxon>
        <taxon>Metazoa</taxon>
        <taxon>Ecdysozoa</taxon>
        <taxon>Arthropoda</taxon>
        <taxon>Hexapoda</taxon>
        <taxon>Insecta</taxon>
        <taxon>Pterygota</taxon>
        <taxon>Neoptera</taxon>
        <taxon>Paraneoptera</taxon>
        <taxon>Hemiptera</taxon>
        <taxon>Heteroptera</taxon>
        <taxon>Panheteroptera</taxon>
        <taxon>Cimicomorpha</taxon>
        <taxon>Miridae</taxon>
        <taxon>Mirini</taxon>
        <taxon>Lygus</taxon>
    </lineage>
</organism>
<feature type="region of interest" description="Disordered" evidence="1">
    <location>
        <begin position="1"/>
        <end position="23"/>
    </location>
</feature>
<reference evidence="2" key="2">
    <citation type="submission" date="2014-07" db="EMBL/GenBank/DDBJ databases">
        <authorList>
            <person name="Hull J."/>
        </authorList>
    </citation>
    <scope>NUCLEOTIDE SEQUENCE</scope>
</reference>
<evidence type="ECO:0000256" key="1">
    <source>
        <dbReference type="SAM" id="MobiDB-lite"/>
    </source>
</evidence>